<reference evidence="2" key="1">
    <citation type="submission" date="2013-07" db="EMBL/GenBank/DDBJ databases">
        <title>The Genome Sequence of Cryptococcus bestiolae CBS10118.</title>
        <authorList>
            <consortium name="The Broad Institute Genome Sequencing Platform"/>
            <person name="Cuomo C."/>
            <person name="Litvintseva A."/>
            <person name="Chen Y."/>
            <person name="Heitman J."/>
            <person name="Sun S."/>
            <person name="Springer D."/>
            <person name="Dromer F."/>
            <person name="Young S.K."/>
            <person name="Zeng Q."/>
            <person name="Gargeya S."/>
            <person name="Fitzgerald M."/>
            <person name="Abouelleil A."/>
            <person name="Alvarado L."/>
            <person name="Berlin A.M."/>
            <person name="Chapman S.B."/>
            <person name="Dewar J."/>
            <person name="Goldberg J."/>
            <person name="Griggs A."/>
            <person name="Gujja S."/>
            <person name="Hansen M."/>
            <person name="Howarth C."/>
            <person name="Imamovic A."/>
            <person name="Larimer J."/>
            <person name="McCowan C."/>
            <person name="Murphy C."/>
            <person name="Pearson M."/>
            <person name="Priest M."/>
            <person name="Roberts A."/>
            <person name="Saif S."/>
            <person name="Shea T."/>
            <person name="Sykes S."/>
            <person name="Wortman J."/>
            <person name="Nusbaum C."/>
            <person name="Birren B."/>
        </authorList>
    </citation>
    <scope>NUCLEOTIDE SEQUENCE [LARGE SCALE GENOMIC DNA]</scope>
    <source>
        <strain evidence="2">CBS 10118</strain>
    </source>
</reference>
<gene>
    <name evidence="2" type="ORF">I302_09122</name>
</gene>
<sequence>MPSLEQSWQSLLTKVKRHSESEHRNFVKPDLTALANGNLHGQRQERPILKVLAHIRRSLAESHAAPPHGEPQTVSFDPYTMNSDGTSNWRPYPYPFFNDSSTQVGIPKDPPFLPTPEDIRVRQSISNIVANVRVIANTASRGSRADHTKTPVYDYHQFRPANKDYINAHMSVARSVMPQIEKLVKEDWQSRHSGRNLTDMSEVEGEAYDRHLDRCTSFAKVMVDNHSVVKPLKQEASWHWLLRERAGHASAPYSIDIAALTDIISTEISTDVLDKLIDPWTEAEHAAKGQYTAKELSTGQVPDHFRAWNDKLHLLKTYCTSLLAANPPDGK</sequence>
<dbReference type="VEuPathDB" id="FungiDB:I302_09122"/>
<feature type="region of interest" description="Disordered" evidence="1">
    <location>
        <begin position="61"/>
        <end position="82"/>
    </location>
</feature>
<proteinExistence type="predicted"/>
<reference evidence="2" key="2">
    <citation type="submission" date="2016-07" db="EMBL/GenBank/DDBJ databases">
        <title>Evolution of pathogenesis and genome organization in the Tremellales.</title>
        <authorList>
            <person name="Cuomo C."/>
            <person name="Litvintseva A."/>
            <person name="Heitman J."/>
            <person name="Chen Y."/>
            <person name="Sun S."/>
            <person name="Springer D."/>
            <person name="Dromer F."/>
            <person name="Young S."/>
            <person name="Zeng Q."/>
            <person name="Chapman S."/>
            <person name="Gujja S."/>
            <person name="Saif S."/>
            <person name="Birren B."/>
        </authorList>
    </citation>
    <scope>NUCLEOTIDE SEQUENCE</scope>
    <source>
        <strain evidence="2">CBS 10118</strain>
    </source>
</reference>
<dbReference type="EMBL" id="KV700382">
    <property type="protein sequence ID" value="OCF21443.1"/>
    <property type="molecule type" value="Genomic_DNA"/>
</dbReference>
<organism evidence="2">
    <name type="scientific">Kwoniella bestiolae CBS 10118</name>
    <dbReference type="NCBI Taxonomy" id="1296100"/>
    <lineage>
        <taxon>Eukaryota</taxon>
        <taxon>Fungi</taxon>
        <taxon>Dikarya</taxon>
        <taxon>Basidiomycota</taxon>
        <taxon>Agaricomycotina</taxon>
        <taxon>Tremellomycetes</taxon>
        <taxon>Tremellales</taxon>
        <taxon>Cryptococcaceae</taxon>
        <taxon>Kwoniella</taxon>
    </lineage>
</organism>
<dbReference type="AlphaFoldDB" id="A0A1B9FRP5"/>
<accession>A0A1B9FRP5</accession>
<evidence type="ECO:0000256" key="1">
    <source>
        <dbReference type="SAM" id="MobiDB-lite"/>
    </source>
</evidence>
<feature type="compositionally biased region" description="Polar residues" evidence="1">
    <location>
        <begin position="72"/>
        <end position="82"/>
    </location>
</feature>
<evidence type="ECO:0000313" key="2">
    <source>
        <dbReference type="EMBL" id="OCF21443.1"/>
    </source>
</evidence>
<name>A0A1B9FRP5_9TREE</name>
<protein>
    <submittedName>
        <fullName evidence="2">Uncharacterized protein</fullName>
    </submittedName>
</protein>